<dbReference type="CDD" id="cd11384">
    <property type="entry name" value="RagA_like"/>
    <property type="match status" value="1"/>
</dbReference>
<dbReference type="GO" id="GO:0005525">
    <property type="term" value="F:GTP binding"/>
    <property type="evidence" value="ECO:0007669"/>
    <property type="project" value="UniProtKB-KW"/>
</dbReference>
<accession>Q22TY7</accession>
<evidence type="ECO:0000256" key="3">
    <source>
        <dbReference type="ARBA" id="ARBA00023134"/>
    </source>
</evidence>
<gene>
    <name evidence="4" type="ORF">TTHERM_00264950</name>
</gene>
<dbReference type="RefSeq" id="XP_001009145.1">
    <property type="nucleotide sequence ID" value="XM_001009145.3"/>
</dbReference>
<dbReference type="STRING" id="312017.Q22TY7"/>
<dbReference type="OMA" id="LIPNMQD"/>
<dbReference type="SUPFAM" id="SSF52540">
    <property type="entry name" value="P-loop containing nucleoside triphosphate hydrolases"/>
    <property type="match status" value="1"/>
</dbReference>
<dbReference type="PANTHER" id="PTHR11259">
    <property type="entry name" value="RAS-RELATED GTP BINDING RAG/GTR YEAST"/>
    <property type="match status" value="1"/>
</dbReference>
<evidence type="ECO:0000256" key="2">
    <source>
        <dbReference type="ARBA" id="ARBA00022741"/>
    </source>
</evidence>
<dbReference type="HOGENOM" id="CLU_044099_0_0_1"/>
<dbReference type="Gene3D" id="3.40.50.300">
    <property type="entry name" value="P-loop containing nucleotide triphosphate hydrolases"/>
    <property type="match status" value="1"/>
</dbReference>
<keyword evidence="2" id="KW-0547">Nucleotide-binding</keyword>
<dbReference type="GO" id="GO:1990131">
    <property type="term" value="C:Gtr1-Gtr2 GTPase complex"/>
    <property type="evidence" value="ECO:0007669"/>
    <property type="project" value="TreeGrafter"/>
</dbReference>
<dbReference type="OrthoDB" id="10020193at2759"/>
<dbReference type="Gene3D" id="3.30.450.190">
    <property type="match status" value="1"/>
</dbReference>
<dbReference type="EMBL" id="GG662830">
    <property type="protein sequence ID" value="EAR88900.1"/>
    <property type="molecule type" value="Genomic_DNA"/>
</dbReference>
<dbReference type="GO" id="GO:0010507">
    <property type="term" value="P:negative regulation of autophagy"/>
    <property type="evidence" value="ECO:0007669"/>
    <property type="project" value="TreeGrafter"/>
</dbReference>
<sequence length="304" mass="35156">MKKLLLMGRQGAGKTSMHSIIFANYPARETMGIGYTVGVDQQLIRFMGNLTLNLWDCGGQDKLMKHYFHQQKETIFKDVEVLIYVFDVDKQGMDLEEDLTTYRVCLENLAELSEGAKVFVLIHKMDKIQPNQQKEVLERKKQEISSQCSDSRVNVLGFFATSIWDETLYKAWSSIVQQMVPNMQFIKQQLKEFSDLCDADEVVLFEKQTFLIIAFYDKHERGMMKYERVSNIIKQFKLSCVKLGANIQGITVKNKFSSTIQEFNENSFIMVVYSDPRISQGAIDYNLQYARSNFKLSPDSENSQ</sequence>
<dbReference type="GO" id="GO:0005634">
    <property type="term" value="C:nucleus"/>
    <property type="evidence" value="ECO:0007669"/>
    <property type="project" value="TreeGrafter"/>
</dbReference>
<keyword evidence="3" id="KW-0342">GTP-binding</keyword>
<dbReference type="InParanoid" id="Q22TY7"/>
<evidence type="ECO:0000256" key="1">
    <source>
        <dbReference type="ARBA" id="ARBA00007756"/>
    </source>
</evidence>
<evidence type="ECO:0000313" key="5">
    <source>
        <dbReference type="Proteomes" id="UP000009168"/>
    </source>
</evidence>
<dbReference type="GO" id="GO:0009267">
    <property type="term" value="P:cellular response to starvation"/>
    <property type="evidence" value="ECO:0007669"/>
    <property type="project" value="TreeGrafter"/>
</dbReference>
<dbReference type="GO" id="GO:0003924">
    <property type="term" value="F:GTPase activity"/>
    <property type="evidence" value="ECO:0007669"/>
    <property type="project" value="TreeGrafter"/>
</dbReference>
<dbReference type="PANTHER" id="PTHR11259:SF1">
    <property type="entry name" value="RAS-RELATED GTP-BINDING PROTEIN"/>
    <property type="match status" value="1"/>
</dbReference>
<dbReference type="GO" id="GO:0005764">
    <property type="term" value="C:lysosome"/>
    <property type="evidence" value="ECO:0007669"/>
    <property type="project" value="TreeGrafter"/>
</dbReference>
<organism evidence="4 5">
    <name type="scientific">Tetrahymena thermophila (strain SB210)</name>
    <dbReference type="NCBI Taxonomy" id="312017"/>
    <lineage>
        <taxon>Eukaryota</taxon>
        <taxon>Sar</taxon>
        <taxon>Alveolata</taxon>
        <taxon>Ciliophora</taxon>
        <taxon>Intramacronucleata</taxon>
        <taxon>Oligohymenophorea</taxon>
        <taxon>Hymenostomatida</taxon>
        <taxon>Tetrahymenina</taxon>
        <taxon>Tetrahymenidae</taxon>
        <taxon>Tetrahymena</taxon>
    </lineage>
</organism>
<dbReference type="InterPro" id="IPR027417">
    <property type="entry name" value="P-loop_NTPase"/>
</dbReference>
<dbReference type="FunFam" id="3.40.50.300:FF:000488">
    <property type="entry name" value="Small monomeric GTPase (Gtr1)"/>
    <property type="match status" value="1"/>
</dbReference>
<name>Q22TY7_TETTS</name>
<dbReference type="GO" id="GO:1904263">
    <property type="term" value="P:positive regulation of TORC1 signaling"/>
    <property type="evidence" value="ECO:0007669"/>
    <property type="project" value="TreeGrafter"/>
</dbReference>
<keyword evidence="5" id="KW-1185">Reference proteome</keyword>
<evidence type="ECO:0000313" key="4">
    <source>
        <dbReference type="EMBL" id="EAR88900.1"/>
    </source>
</evidence>
<proteinExistence type="inferred from homology"/>
<dbReference type="Proteomes" id="UP000009168">
    <property type="component" value="Unassembled WGS sequence"/>
</dbReference>
<dbReference type="InterPro" id="IPR039397">
    <property type="entry name" value="RagA/B"/>
</dbReference>
<dbReference type="eggNOG" id="KOG3886">
    <property type="taxonomic scope" value="Eukaryota"/>
</dbReference>
<reference evidence="5" key="1">
    <citation type="journal article" date="2006" name="PLoS Biol.">
        <title>Macronuclear genome sequence of the ciliate Tetrahymena thermophila, a model eukaryote.</title>
        <authorList>
            <person name="Eisen J.A."/>
            <person name="Coyne R.S."/>
            <person name="Wu M."/>
            <person name="Wu D."/>
            <person name="Thiagarajan M."/>
            <person name="Wortman J.R."/>
            <person name="Badger J.H."/>
            <person name="Ren Q."/>
            <person name="Amedeo P."/>
            <person name="Jones K.M."/>
            <person name="Tallon L.J."/>
            <person name="Delcher A.L."/>
            <person name="Salzberg S.L."/>
            <person name="Silva J.C."/>
            <person name="Haas B.J."/>
            <person name="Majoros W.H."/>
            <person name="Farzad M."/>
            <person name="Carlton J.M."/>
            <person name="Smith R.K. Jr."/>
            <person name="Garg J."/>
            <person name="Pearlman R.E."/>
            <person name="Karrer K.M."/>
            <person name="Sun L."/>
            <person name="Manning G."/>
            <person name="Elde N.C."/>
            <person name="Turkewitz A.P."/>
            <person name="Asai D.J."/>
            <person name="Wilkes D.E."/>
            <person name="Wang Y."/>
            <person name="Cai H."/>
            <person name="Collins K."/>
            <person name="Stewart B.A."/>
            <person name="Lee S.R."/>
            <person name="Wilamowska K."/>
            <person name="Weinberg Z."/>
            <person name="Ruzzo W.L."/>
            <person name="Wloga D."/>
            <person name="Gaertig J."/>
            <person name="Frankel J."/>
            <person name="Tsao C.-C."/>
            <person name="Gorovsky M.A."/>
            <person name="Keeling P.J."/>
            <person name="Waller R.F."/>
            <person name="Patron N.J."/>
            <person name="Cherry J.M."/>
            <person name="Stover N.A."/>
            <person name="Krieger C.J."/>
            <person name="del Toro C."/>
            <person name="Ryder H.F."/>
            <person name="Williamson S.C."/>
            <person name="Barbeau R.A."/>
            <person name="Hamilton E.P."/>
            <person name="Orias E."/>
        </authorList>
    </citation>
    <scope>NUCLEOTIDE SEQUENCE [LARGE SCALE GENOMIC DNA]</scope>
    <source>
        <strain evidence="5">SB210</strain>
    </source>
</reference>
<dbReference type="GeneID" id="7826118"/>
<dbReference type="KEGG" id="tet:TTHERM_00264950"/>
<protein>
    <submittedName>
        <fullName evidence="4">Gtr1/RagA G motif protein</fullName>
    </submittedName>
</protein>
<dbReference type="Pfam" id="PF04670">
    <property type="entry name" value="Gtr1_RagA"/>
    <property type="match status" value="1"/>
</dbReference>
<comment type="similarity">
    <text evidence="1">Belongs to the GTR/RAG GTP-binding protein family.</text>
</comment>
<dbReference type="NCBIfam" id="TIGR00231">
    <property type="entry name" value="small_GTP"/>
    <property type="match status" value="1"/>
</dbReference>
<dbReference type="InterPro" id="IPR006762">
    <property type="entry name" value="Gtr1_RagA"/>
</dbReference>
<dbReference type="AlphaFoldDB" id="Q22TY7"/>
<dbReference type="InterPro" id="IPR005225">
    <property type="entry name" value="Small_GTP-bd"/>
</dbReference>